<sequence length="163" mass="18032">MKIVVCMLDFGCRCIGRSTLWQDQSPGQTTLLQEELCYAPPIPIERKSCLVIPRLQHVRSLTPRAAAAVSRTDRRLTCTASLAAAKGLDVPPCYGSLRSKPGAALGRLHSRRLGRLARPAARPRMNVESPSLHIHSWPSTYTVRQSKERRVALGHMRMAAPRG</sequence>
<accession>A0AAW2JK74</accession>
<proteinExistence type="predicted"/>
<reference evidence="1" key="2">
    <citation type="journal article" date="2024" name="Plant">
        <title>Genomic evolution and insights into agronomic trait innovations of Sesamum species.</title>
        <authorList>
            <person name="Miao H."/>
            <person name="Wang L."/>
            <person name="Qu L."/>
            <person name="Liu H."/>
            <person name="Sun Y."/>
            <person name="Le M."/>
            <person name="Wang Q."/>
            <person name="Wei S."/>
            <person name="Zheng Y."/>
            <person name="Lin W."/>
            <person name="Duan Y."/>
            <person name="Cao H."/>
            <person name="Xiong S."/>
            <person name="Wang X."/>
            <person name="Wei L."/>
            <person name="Li C."/>
            <person name="Ma Q."/>
            <person name="Ju M."/>
            <person name="Zhao R."/>
            <person name="Li G."/>
            <person name="Mu C."/>
            <person name="Tian Q."/>
            <person name="Mei H."/>
            <person name="Zhang T."/>
            <person name="Gao T."/>
            <person name="Zhang H."/>
        </authorList>
    </citation>
    <scope>NUCLEOTIDE SEQUENCE</scope>
    <source>
        <strain evidence="1">KEN8</strain>
    </source>
</reference>
<reference evidence="1" key="1">
    <citation type="submission" date="2020-06" db="EMBL/GenBank/DDBJ databases">
        <authorList>
            <person name="Li T."/>
            <person name="Hu X."/>
            <person name="Zhang T."/>
            <person name="Song X."/>
            <person name="Zhang H."/>
            <person name="Dai N."/>
            <person name="Sheng W."/>
            <person name="Hou X."/>
            <person name="Wei L."/>
        </authorList>
    </citation>
    <scope>NUCLEOTIDE SEQUENCE</scope>
    <source>
        <strain evidence="1">KEN8</strain>
        <tissue evidence="1">Leaf</tissue>
    </source>
</reference>
<protein>
    <submittedName>
        <fullName evidence="1">Uncharacterized protein</fullName>
    </submittedName>
</protein>
<comment type="caution">
    <text evidence="1">The sequence shown here is derived from an EMBL/GenBank/DDBJ whole genome shotgun (WGS) entry which is preliminary data.</text>
</comment>
<evidence type="ECO:0000313" key="1">
    <source>
        <dbReference type="EMBL" id="KAL0294904.1"/>
    </source>
</evidence>
<dbReference type="AlphaFoldDB" id="A0AAW2JK74"/>
<dbReference type="EMBL" id="JACGWM010001125">
    <property type="protein sequence ID" value="KAL0294904.1"/>
    <property type="molecule type" value="Genomic_DNA"/>
</dbReference>
<gene>
    <name evidence="1" type="ORF">Scaly_3113800</name>
</gene>
<organism evidence="1">
    <name type="scientific">Sesamum calycinum</name>
    <dbReference type="NCBI Taxonomy" id="2727403"/>
    <lineage>
        <taxon>Eukaryota</taxon>
        <taxon>Viridiplantae</taxon>
        <taxon>Streptophyta</taxon>
        <taxon>Embryophyta</taxon>
        <taxon>Tracheophyta</taxon>
        <taxon>Spermatophyta</taxon>
        <taxon>Magnoliopsida</taxon>
        <taxon>eudicotyledons</taxon>
        <taxon>Gunneridae</taxon>
        <taxon>Pentapetalae</taxon>
        <taxon>asterids</taxon>
        <taxon>lamiids</taxon>
        <taxon>Lamiales</taxon>
        <taxon>Pedaliaceae</taxon>
        <taxon>Sesamum</taxon>
    </lineage>
</organism>
<name>A0AAW2JK74_9LAMI</name>